<dbReference type="Proteomes" id="UP001159363">
    <property type="component" value="Chromosome 4"/>
</dbReference>
<organism evidence="1 2">
    <name type="scientific">Dryococelus australis</name>
    <dbReference type="NCBI Taxonomy" id="614101"/>
    <lineage>
        <taxon>Eukaryota</taxon>
        <taxon>Metazoa</taxon>
        <taxon>Ecdysozoa</taxon>
        <taxon>Arthropoda</taxon>
        <taxon>Hexapoda</taxon>
        <taxon>Insecta</taxon>
        <taxon>Pterygota</taxon>
        <taxon>Neoptera</taxon>
        <taxon>Polyneoptera</taxon>
        <taxon>Phasmatodea</taxon>
        <taxon>Verophasmatodea</taxon>
        <taxon>Anareolatae</taxon>
        <taxon>Phasmatidae</taxon>
        <taxon>Eurycanthinae</taxon>
        <taxon>Dryococelus</taxon>
    </lineage>
</organism>
<accession>A0ABQ9HJH9</accession>
<gene>
    <name evidence="1" type="ORF">PR048_016349</name>
</gene>
<evidence type="ECO:0000313" key="1">
    <source>
        <dbReference type="EMBL" id="KAJ8884492.1"/>
    </source>
</evidence>
<proteinExistence type="predicted"/>
<evidence type="ECO:0000313" key="2">
    <source>
        <dbReference type="Proteomes" id="UP001159363"/>
    </source>
</evidence>
<dbReference type="EMBL" id="JARBHB010000005">
    <property type="protein sequence ID" value="KAJ8884492.1"/>
    <property type="molecule type" value="Genomic_DNA"/>
</dbReference>
<comment type="caution">
    <text evidence="1">The sequence shown here is derived from an EMBL/GenBank/DDBJ whole genome shotgun (WGS) entry which is preliminary data.</text>
</comment>
<name>A0ABQ9HJH9_9NEOP</name>
<keyword evidence="2" id="KW-1185">Reference proteome</keyword>
<protein>
    <submittedName>
        <fullName evidence="1">Uncharacterized protein</fullName>
    </submittedName>
</protein>
<reference evidence="1 2" key="1">
    <citation type="submission" date="2023-02" db="EMBL/GenBank/DDBJ databases">
        <title>LHISI_Scaffold_Assembly.</title>
        <authorList>
            <person name="Stuart O.P."/>
            <person name="Cleave R."/>
            <person name="Magrath M.J.L."/>
            <person name="Mikheyev A.S."/>
        </authorList>
    </citation>
    <scope>NUCLEOTIDE SEQUENCE [LARGE SCALE GENOMIC DNA]</scope>
    <source>
        <strain evidence="1">Daus_M_001</strain>
        <tissue evidence="1">Leg muscle</tissue>
    </source>
</reference>
<sequence>MGARLVLQHVTGGFFLVPIRIHPNKVTAATTPVDRTILLQDQIFQATSAPIITLICSGMSSMSTSQGYTVACSHSMTSLSDWAVYQITLQLTDFDSTKSSELHNIVSKKQLPAEQHETQLTAGLCSPVASVSFGRSGGDCRLRQKRSTFHVAGTVTRIFLCFLPNSWLLLKRGKGGCDDNQFQGSIIPGNGAAGVCLGEGRIEVVPPPTAGPCMELASSASWLDYLPPTKTYRVRFPTTGSLPDVNMWVSWLTMSLVGGVSRGFQSGTVTYSLHFTSLHPHWLPRTTQISPLCRPNKIS</sequence>